<dbReference type="Pfam" id="PF12730">
    <property type="entry name" value="ABC2_membrane_4"/>
    <property type="match status" value="1"/>
</dbReference>
<keyword evidence="1" id="KW-0812">Transmembrane</keyword>
<dbReference type="RefSeq" id="WP_145716883.1">
    <property type="nucleotide sequence ID" value="NZ_BAAAFY010000004.1"/>
</dbReference>
<dbReference type="InterPro" id="IPR034015">
    <property type="entry name" value="M1_LTA4H"/>
</dbReference>
<feature type="transmembrane region" description="Helical" evidence="1">
    <location>
        <begin position="520"/>
        <end position="544"/>
    </location>
</feature>
<evidence type="ECO:0000256" key="1">
    <source>
        <dbReference type="SAM" id="Phobius"/>
    </source>
</evidence>
<dbReference type="AlphaFoldDB" id="A0A562T0G7"/>
<dbReference type="SUPFAM" id="SSF55486">
    <property type="entry name" value="Metalloproteases ('zincins'), catalytic domain"/>
    <property type="match status" value="1"/>
</dbReference>
<feature type="transmembrane region" description="Helical" evidence="1">
    <location>
        <begin position="171"/>
        <end position="190"/>
    </location>
</feature>
<proteinExistence type="predicted"/>
<evidence type="ECO:0000259" key="2">
    <source>
        <dbReference type="Pfam" id="PF01433"/>
    </source>
</evidence>
<keyword evidence="1" id="KW-0472">Membrane</keyword>
<keyword evidence="1" id="KW-1133">Transmembrane helix</keyword>
<feature type="transmembrane region" description="Helical" evidence="1">
    <location>
        <begin position="319"/>
        <end position="341"/>
    </location>
</feature>
<keyword evidence="4" id="KW-1185">Reference proteome</keyword>
<dbReference type="PANTHER" id="PTHR45726:SF3">
    <property type="entry name" value="LEUKOTRIENE A-4 HYDROLASE"/>
    <property type="match status" value="1"/>
</dbReference>
<feature type="transmembrane region" description="Helical" evidence="1">
    <location>
        <begin position="361"/>
        <end position="383"/>
    </location>
</feature>
<dbReference type="OrthoDB" id="100605at2"/>
<dbReference type="GO" id="GO:0008270">
    <property type="term" value="F:zinc ion binding"/>
    <property type="evidence" value="ECO:0007669"/>
    <property type="project" value="InterPro"/>
</dbReference>
<comment type="caution">
    <text evidence="3">The sequence shown here is derived from an EMBL/GenBank/DDBJ whole genome shotgun (WGS) entry which is preliminary data.</text>
</comment>
<feature type="transmembrane region" description="Helical" evidence="1">
    <location>
        <begin position="249"/>
        <end position="267"/>
    </location>
</feature>
<gene>
    <name evidence="3" type="ORF">LX66_4062</name>
</gene>
<evidence type="ECO:0000313" key="3">
    <source>
        <dbReference type="EMBL" id="TWI86798.1"/>
    </source>
</evidence>
<organism evidence="3 4">
    <name type="scientific">Chitinophaga japonensis</name>
    <name type="common">Flexibacter japonensis</name>
    <dbReference type="NCBI Taxonomy" id="104662"/>
    <lineage>
        <taxon>Bacteria</taxon>
        <taxon>Pseudomonadati</taxon>
        <taxon>Bacteroidota</taxon>
        <taxon>Chitinophagia</taxon>
        <taxon>Chitinophagales</taxon>
        <taxon>Chitinophagaceae</taxon>
        <taxon>Chitinophaga</taxon>
    </lineage>
</organism>
<dbReference type="Pfam" id="PF01433">
    <property type="entry name" value="Peptidase_M1"/>
    <property type="match status" value="1"/>
</dbReference>
<accession>A0A562T0G7</accession>
<dbReference type="InterPro" id="IPR027268">
    <property type="entry name" value="Peptidase_M4/M1_CTD_sf"/>
</dbReference>
<feature type="transmembrane region" description="Helical" evidence="1">
    <location>
        <begin position="556"/>
        <end position="576"/>
    </location>
</feature>
<feature type="transmembrane region" description="Helical" evidence="1">
    <location>
        <begin position="141"/>
        <end position="164"/>
    </location>
</feature>
<feature type="transmembrane region" description="Helical" evidence="1">
    <location>
        <begin position="410"/>
        <end position="434"/>
    </location>
</feature>
<dbReference type="Gene3D" id="1.10.390.10">
    <property type="entry name" value="Neutral Protease Domain 2"/>
    <property type="match status" value="1"/>
</dbReference>
<evidence type="ECO:0000313" key="4">
    <source>
        <dbReference type="Proteomes" id="UP000316778"/>
    </source>
</evidence>
<dbReference type="PANTHER" id="PTHR45726">
    <property type="entry name" value="LEUKOTRIENE A-4 HYDROLASE"/>
    <property type="match status" value="1"/>
</dbReference>
<dbReference type="EMBL" id="VLLG01000004">
    <property type="protein sequence ID" value="TWI86798.1"/>
    <property type="molecule type" value="Genomic_DNA"/>
</dbReference>
<feature type="transmembrane region" description="Helical" evidence="1">
    <location>
        <begin position="446"/>
        <end position="470"/>
    </location>
</feature>
<dbReference type="GO" id="GO:0008237">
    <property type="term" value="F:metallopeptidase activity"/>
    <property type="evidence" value="ECO:0007669"/>
    <property type="project" value="InterPro"/>
</dbReference>
<name>A0A562T0G7_CHIJA</name>
<dbReference type="Proteomes" id="UP000316778">
    <property type="component" value="Unassembled WGS sequence"/>
</dbReference>
<feature type="transmembrane region" description="Helical" evidence="1">
    <location>
        <begin position="54"/>
        <end position="76"/>
    </location>
</feature>
<reference evidence="3 4" key="1">
    <citation type="journal article" date="2013" name="Stand. Genomic Sci.">
        <title>Genomic Encyclopedia of Type Strains, Phase I: The one thousand microbial genomes (KMG-I) project.</title>
        <authorList>
            <person name="Kyrpides N.C."/>
            <person name="Woyke T."/>
            <person name="Eisen J.A."/>
            <person name="Garrity G."/>
            <person name="Lilburn T.G."/>
            <person name="Beck B.J."/>
            <person name="Whitman W.B."/>
            <person name="Hugenholtz P."/>
            <person name="Klenk H.P."/>
        </authorList>
    </citation>
    <scope>NUCLEOTIDE SEQUENCE [LARGE SCALE GENOMIC DNA]</scope>
    <source>
        <strain evidence="3 4">DSM 13484</strain>
    </source>
</reference>
<feature type="domain" description="Peptidase M1 membrane alanine aminopeptidase" evidence="2">
    <location>
        <begin position="852"/>
        <end position="1047"/>
    </location>
</feature>
<feature type="transmembrane region" description="Helical" evidence="1">
    <location>
        <begin position="12"/>
        <end position="34"/>
    </location>
</feature>
<feature type="transmembrane region" description="Helical" evidence="1">
    <location>
        <begin position="477"/>
        <end position="495"/>
    </location>
</feature>
<feature type="transmembrane region" description="Helical" evidence="1">
    <location>
        <begin position="97"/>
        <end position="121"/>
    </location>
</feature>
<protein>
    <submittedName>
        <fullName evidence="3">ABC-2 family transporter</fullName>
    </submittedName>
</protein>
<sequence length="1062" mass="117741">MKHIFLFDLQCYLRRAGFYIGGLFLLAAGIFAGLQFNLSAGDGIYLNSPYSVGFTSGMLSLSLIFIATLFTVQLLSRESDSGFAAIMYTLPLKRRQWVWGRLLSVITLSLAGFVLIMLGFAAGQLLRSGQEMRPGFRLLHYVYPLLVFGLVNGLFVCSVLCAVGWYSGNKLVVSVTGILLYMLYMISLLFSNSPFMAQSLPQSAAAQQVSAIADPFGLSAYFLSSQEFTVAQRNQSIVPLQSFFLVNRLLVLAVSAALFLLAGRAFSLSEKRRRHRKTGRPADNRPAPAALTPGYFTTAVKAGTTGGMRALLSFVKLDLVYAFKSIPLVMAAVALLFYTGMEMYAAIEKGVRMPQQYASSGLMAVTISGNFHLPGVFLLAYFANDLYWRSSASRFALVEKTTRFAGAKALAHWISSSLLALGFTLLLVAAGILFQLAYRYPHFDAAAYGGAVLFNTGPLVLTAGLLILVNAVAGNRYAALGISLVFVLLTASPLARKILPFPLLRFQGGYPGVYSDFNGYGIYLSSFAKRLLCGFCFVSALWLLKRITGTHKLRFSTCLALAAVTLAGAYAGRAFLDGYEPGRKEARLAAAIAYEKQYRSWQHRPQPVVTDVQATVQLFPQRRAYTIEGHYTLQNKTRTAVDSILLNFNEDLRLIKAGLLYDSACLPISRHVTAIRLPRPLQPGDTAGLRFTVSCQWAAVNGHDPFNAILGNGSFMRISRYFPQPGYLAGREITDKNIRRQYRLGAATTEKKLDAPKSPASDFTHLDMTISTDSGQTAIGVGELVEQWQQRGRHYFRYKTPEPIPFRFAIASAAYKTRELRHNGIRIQVYYCPTHAENVAHLLRNARLALDYCVQQFGPYPYRSLRFAEVSSFTRGFAATAYPASIFMTEDMTFHANIRADQQQDVINELAGHELSHLWWGNNQVAPDEREGATMLTETLAMYTELMLYKKMYGRARTLDRVRLHRQIYAAEKGFAAAQPLYKVTAENRHISYSKGAVAMYLLSEAAGEQQLNLALRRFLQQHRYPAPPPDSRDLLQAFYAATPAALHGKIDAWFKGTGPLD</sequence>
<dbReference type="InterPro" id="IPR014782">
    <property type="entry name" value="Peptidase_M1_dom"/>
</dbReference>